<evidence type="ECO:0000313" key="2">
    <source>
        <dbReference type="Proteomes" id="UP001175001"/>
    </source>
</evidence>
<dbReference type="EMBL" id="JAUJDW010000311">
    <property type="protein sequence ID" value="KAK0609019.1"/>
    <property type="molecule type" value="Genomic_DNA"/>
</dbReference>
<proteinExistence type="predicted"/>
<accession>A0AA39TJ45</accession>
<gene>
    <name evidence="1" type="ORF">DIS24_g12581</name>
</gene>
<sequence>MSAYIWVPPPPPPSPSSPFTLRRLRFTRSIFWHASALADFVRAYAPVLTAVHVSQLCATPDWSVFLLMLRDECPLLEEVVFEGNVSRFREVEVVWADGVVDRGESVGRVVGEKGVREALGEMVGGLRLGKDVM</sequence>
<dbReference type="AlphaFoldDB" id="A0AA39TJ45"/>
<reference evidence="1" key="1">
    <citation type="submission" date="2023-06" db="EMBL/GenBank/DDBJ databases">
        <title>Multi-omics analyses reveal the molecular pathogenesis toolkit of Lasiodiplodia hormozganensis, a cross-kingdom pathogen.</title>
        <authorList>
            <person name="Felix C."/>
            <person name="Meneses R."/>
            <person name="Goncalves M.F.M."/>
            <person name="Tilleman L."/>
            <person name="Duarte A.S."/>
            <person name="Jorrin-Novo J.V."/>
            <person name="Van De Peer Y."/>
            <person name="Deforce D."/>
            <person name="Van Nieuwerburgh F."/>
            <person name="Esteves A.C."/>
            <person name="Alves A."/>
        </authorList>
    </citation>
    <scope>NUCLEOTIDE SEQUENCE</scope>
    <source>
        <strain evidence="1">CBS 339.90</strain>
    </source>
</reference>
<name>A0AA39TJ45_9PEZI</name>
<comment type="caution">
    <text evidence="1">The sequence shown here is derived from an EMBL/GenBank/DDBJ whole genome shotgun (WGS) entry which is preliminary data.</text>
</comment>
<organism evidence="1 2">
    <name type="scientific">Lasiodiplodia hormozganensis</name>
    <dbReference type="NCBI Taxonomy" id="869390"/>
    <lineage>
        <taxon>Eukaryota</taxon>
        <taxon>Fungi</taxon>
        <taxon>Dikarya</taxon>
        <taxon>Ascomycota</taxon>
        <taxon>Pezizomycotina</taxon>
        <taxon>Dothideomycetes</taxon>
        <taxon>Dothideomycetes incertae sedis</taxon>
        <taxon>Botryosphaeriales</taxon>
        <taxon>Botryosphaeriaceae</taxon>
        <taxon>Lasiodiplodia</taxon>
    </lineage>
</organism>
<evidence type="ECO:0000313" key="1">
    <source>
        <dbReference type="EMBL" id="KAK0609019.1"/>
    </source>
</evidence>
<protein>
    <submittedName>
        <fullName evidence="1">Uncharacterized protein</fullName>
    </submittedName>
</protein>
<dbReference type="Proteomes" id="UP001175001">
    <property type="component" value="Unassembled WGS sequence"/>
</dbReference>
<keyword evidence="2" id="KW-1185">Reference proteome</keyword>